<dbReference type="PROSITE" id="PS51635">
    <property type="entry name" value="PNPLA"/>
    <property type="match status" value="1"/>
</dbReference>
<dbReference type="InterPro" id="IPR002641">
    <property type="entry name" value="PNPLA_dom"/>
</dbReference>
<dbReference type="Pfam" id="PF01734">
    <property type="entry name" value="Patatin"/>
    <property type="match status" value="1"/>
</dbReference>
<feature type="active site" description="Proton acceptor" evidence="4">
    <location>
        <position position="236"/>
    </location>
</feature>
<keyword evidence="1 4" id="KW-0378">Hydrolase</keyword>
<dbReference type="AlphaFoldDB" id="A0A9N9VQ90"/>
<feature type="chain" id="PRO_5040346116" description="PNPLA domain-containing protein" evidence="5">
    <location>
        <begin position="29"/>
        <end position="446"/>
    </location>
</feature>
<keyword evidence="8" id="KW-1185">Reference proteome</keyword>
<dbReference type="OrthoDB" id="626167at2759"/>
<keyword evidence="2 4" id="KW-0442">Lipid degradation</keyword>
<feature type="domain" description="PNPLA" evidence="6">
    <location>
        <begin position="1"/>
        <end position="249"/>
    </location>
</feature>
<evidence type="ECO:0000313" key="8">
    <source>
        <dbReference type="Proteomes" id="UP000696573"/>
    </source>
</evidence>
<comment type="caution">
    <text evidence="7">The sequence shown here is derived from an EMBL/GenBank/DDBJ whole genome shotgun (WGS) entry which is preliminary data.</text>
</comment>
<feature type="active site" description="Nucleophile" evidence="4">
    <location>
        <position position="77"/>
    </location>
</feature>
<reference evidence="7" key="1">
    <citation type="submission" date="2021-10" db="EMBL/GenBank/DDBJ databases">
        <authorList>
            <person name="Piombo E."/>
        </authorList>
    </citation>
    <scope>NUCLEOTIDE SEQUENCE</scope>
</reference>
<dbReference type="GO" id="GO:0046486">
    <property type="term" value="P:glycerolipid metabolic process"/>
    <property type="evidence" value="ECO:0007669"/>
    <property type="project" value="UniProtKB-ARBA"/>
</dbReference>
<dbReference type="GO" id="GO:0016042">
    <property type="term" value="P:lipid catabolic process"/>
    <property type="evidence" value="ECO:0007669"/>
    <property type="project" value="UniProtKB-UniRule"/>
</dbReference>
<keyword evidence="3 4" id="KW-0443">Lipid metabolism</keyword>
<feature type="signal peptide" evidence="5">
    <location>
        <begin position="1"/>
        <end position="28"/>
    </location>
</feature>
<dbReference type="Gene3D" id="3.40.1090.10">
    <property type="entry name" value="Cytosolic phospholipase A2 catalytic domain"/>
    <property type="match status" value="1"/>
</dbReference>
<dbReference type="Proteomes" id="UP000696573">
    <property type="component" value="Unassembled WGS sequence"/>
</dbReference>
<evidence type="ECO:0000256" key="5">
    <source>
        <dbReference type="SAM" id="SignalP"/>
    </source>
</evidence>
<dbReference type="GO" id="GO:0016020">
    <property type="term" value="C:membrane"/>
    <property type="evidence" value="ECO:0007669"/>
    <property type="project" value="TreeGrafter"/>
</dbReference>
<proteinExistence type="predicted"/>
<name>A0A9N9VQ90_9HYPO</name>
<evidence type="ECO:0000256" key="3">
    <source>
        <dbReference type="ARBA" id="ARBA00023098"/>
    </source>
</evidence>
<keyword evidence="5" id="KW-0732">Signal</keyword>
<gene>
    <name evidence="7" type="ORF">CRHIZ90672A_00016376</name>
</gene>
<dbReference type="InterPro" id="IPR016035">
    <property type="entry name" value="Acyl_Trfase/lysoPLipase"/>
</dbReference>
<evidence type="ECO:0000256" key="4">
    <source>
        <dbReference type="PROSITE-ProRule" id="PRU01161"/>
    </source>
</evidence>
<dbReference type="SUPFAM" id="SSF52151">
    <property type="entry name" value="FabD/lysophospholipase-like"/>
    <property type="match status" value="1"/>
</dbReference>
<dbReference type="PANTHER" id="PTHR24185">
    <property type="entry name" value="CALCIUM-INDEPENDENT PHOSPHOLIPASE A2-GAMMA"/>
    <property type="match status" value="1"/>
</dbReference>
<dbReference type="EMBL" id="CABFNQ020000716">
    <property type="protein sequence ID" value="CAH0025888.1"/>
    <property type="molecule type" value="Genomic_DNA"/>
</dbReference>
<dbReference type="GO" id="GO:0019369">
    <property type="term" value="P:arachidonate metabolic process"/>
    <property type="evidence" value="ECO:0007669"/>
    <property type="project" value="TreeGrafter"/>
</dbReference>
<feature type="short sequence motif" description="GXSXG" evidence="4">
    <location>
        <begin position="75"/>
        <end position="79"/>
    </location>
</feature>
<evidence type="ECO:0000259" key="6">
    <source>
        <dbReference type="PROSITE" id="PS51635"/>
    </source>
</evidence>
<protein>
    <recommendedName>
        <fullName evidence="6">PNPLA domain-containing protein</fullName>
    </recommendedName>
</protein>
<organism evidence="7 8">
    <name type="scientific">Clonostachys rhizophaga</name>
    <dbReference type="NCBI Taxonomy" id="160324"/>
    <lineage>
        <taxon>Eukaryota</taxon>
        <taxon>Fungi</taxon>
        <taxon>Dikarya</taxon>
        <taxon>Ascomycota</taxon>
        <taxon>Pezizomycotina</taxon>
        <taxon>Sordariomycetes</taxon>
        <taxon>Hypocreomycetidae</taxon>
        <taxon>Hypocreales</taxon>
        <taxon>Bionectriaceae</taxon>
        <taxon>Clonostachys</taxon>
    </lineage>
</organism>
<evidence type="ECO:0000256" key="2">
    <source>
        <dbReference type="ARBA" id="ARBA00022963"/>
    </source>
</evidence>
<evidence type="ECO:0000313" key="7">
    <source>
        <dbReference type="EMBL" id="CAH0025888.1"/>
    </source>
</evidence>
<feature type="short sequence motif" description="GXGXXG" evidence="4">
    <location>
        <begin position="4"/>
        <end position="9"/>
    </location>
</feature>
<accession>A0A9N9VQ90</accession>
<dbReference type="PANTHER" id="PTHR24185:SF1">
    <property type="entry name" value="CALCIUM-INDEPENDENT PHOSPHOLIPASE A2-GAMMA"/>
    <property type="match status" value="1"/>
</dbReference>
<feature type="short sequence motif" description="DGA/G" evidence="4">
    <location>
        <begin position="236"/>
        <end position="238"/>
    </location>
</feature>
<evidence type="ECO:0000256" key="1">
    <source>
        <dbReference type="ARBA" id="ARBA00022801"/>
    </source>
</evidence>
<sequence length="446" mass="50534">MPDGGGVKGYSSLLILRTLMSLVARVEAGVRNGNSDDEMPDNASYPWFEEEDGVDPGLQWSNWCPPCYYFEYIAGTSTGALSAIMLGRLRNSVNDVLREYTTFGNEVFGKPRWFHQQNIILLPRQKYCTRAVEATLRNIIGQENGRERRFPSNETQCKTMAVAYAEDQGQAIQEHYLFRTYDHYQNQWASPVMNPGRANNLPIWKVARATSAAPLYFEALVTDPGTEIQGRKKFLDGGLGANNPTFIALREVLQITNPANPHQAKCLLVSIGTGLARPPNPNIASPHPDEAMEPEQLSTCSWLTGKLFKYGFAIHRAVGNLLWLRSVFLKYALNSQRIHLNEVLFATEAAGIPYYRLNVDDGVNNIALDTWEPADGGGTTLQTIRRHTLVYLNKPEVRQKLLNCAYSLVKLRDNHCRRADWPQFGDGFLNRWERGLGWLNRRFDWY</sequence>
<dbReference type="GO" id="GO:0047499">
    <property type="term" value="F:calcium-independent phospholipase A2 activity"/>
    <property type="evidence" value="ECO:0007669"/>
    <property type="project" value="TreeGrafter"/>
</dbReference>